<dbReference type="GO" id="GO:0020037">
    <property type="term" value="F:heme binding"/>
    <property type="evidence" value="ECO:0007669"/>
    <property type="project" value="UniProtKB-UniRule"/>
</dbReference>
<protein>
    <submittedName>
        <fullName evidence="6">Cytochrome B5</fullName>
    </submittedName>
</protein>
<dbReference type="EMBL" id="JOKQ01000001">
    <property type="protein sequence ID" value="KHN70450.1"/>
    <property type="molecule type" value="Genomic_DNA"/>
</dbReference>
<dbReference type="STRING" id="1354746.A0A0B2UNA9"/>
<dbReference type="PANTHER" id="PTHR46237:SF1">
    <property type="entry name" value="CYTOCHROME B5 REDUCTASE 4"/>
    <property type="match status" value="1"/>
</dbReference>
<evidence type="ECO:0000259" key="5">
    <source>
        <dbReference type="PROSITE" id="PS50255"/>
    </source>
</evidence>
<dbReference type="InParanoid" id="A0A0B2UNA9"/>
<dbReference type="PANTHER" id="PTHR46237">
    <property type="entry name" value="CYTOCHROME B5 REDUCTASE 4 FAMILY MEMBER"/>
    <property type="match status" value="1"/>
</dbReference>
<dbReference type="InterPro" id="IPR036400">
    <property type="entry name" value="Cyt_B5-like_heme/steroid_sf"/>
</dbReference>
<dbReference type="SUPFAM" id="SSF55856">
    <property type="entry name" value="Cytochrome b5-like heme/steroid binding domain"/>
    <property type="match status" value="1"/>
</dbReference>
<keyword evidence="7" id="KW-1185">Reference proteome</keyword>
<dbReference type="PROSITE" id="PS50255">
    <property type="entry name" value="CYTOCHROME_B5_2"/>
    <property type="match status" value="1"/>
</dbReference>
<dbReference type="Gene3D" id="3.10.120.10">
    <property type="entry name" value="Cytochrome b5-like heme/steroid binding domain"/>
    <property type="match status" value="1"/>
</dbReference>
<dbReference type="Pfam" id="PF00173">
    <property type="entry name" value="Cyt-b5"/>
    <property type="match status" value="1"/>
</dbReference>
<dbReference type="RefSeq" id="XP_014564492.1">
    <property type="nucleotide sequence ID" value="XM_014709006.1"/>
</dbReference>
<organism evidence="6 7">
    <name type="scientific">Ordospora colligata OC4</name>
    <dbReference type="NCBI Taxonomy" id="1354746"/>
    <lineage>
        <taxon>Eukaryota</taxon>
        <taxon>Fungi</taxon>
        <taxon>Fungi incertae sedis</taxon>
        <taxon>Microsporidia</taxon>
        <taxon>Ordosporidae</taxon>
        <taxon>Ordospora</taxon>
    </lineage>
</organism>
<evidence type="ECO:0000313" key="6">
    <source>
        <dbReference type="EMBL" id="KHN70450.1"/>
    </source>
</evidence>
<dbReference type="OrthoDB" id="260519at2759"/>
<evidence type="ECO:0000256" key="3">
    <source>
        <dbReference type="ARBA" id="ARBA00023004"/>
    </source>
</evidence>
<dbReference type="GeneID" id="26260947"/>
<dbReference type="VEuPathDB" id="MicrosporidiaDB:M896_011040"/>
<dbReference type="HOGENOM" id="CLU_102602_4_1_1"/>
<dbReference type="AlphaFoldDB" id="A0A0B2UNA9"/>
<name>A0A0B2UNA9_9MICR</name>
<dbReference type="InterPro" id="IPR051872">
    <property type="entry name" value="Cytochrome_b5/Flavoprotein_Rdt"/>
</dbReference>
<sequence>MRLVKWASERKRRDFLGAFTMDRIAMHNKSDDCWMVMEGIVYDVTEFIAVHPGGARTMMKYAGKDCTQAFNKAHAYVNIRELLENDIVGVLVTHNN</sequence>
<dbReference type="GO" id="GO:0046872">
    <property type="term" value="F:metal ion binding"/>
    <property type="evidence" value="ECO:0007669"/>
    <property type="project" value="UniProtKB-UniRule"/>
</dbReference>
<comment type="caution">
    <text evidence="6">The sequence shown here is derived from an EMBL/GenBank/DDBJ whole genome shotgun (WGS) entry which is preliminary data.</text>
</comment>
<dbReference type="InterPro" id="IPR018506">
    <property type="entry name" value="Cyt_B5_heme-BS"/>
</dbReference>
<evidence type="ECO:0000256" key="1">
    <source>
        <dbReference type="ARBA" id="ARBA00022617"/>
    </source>
</evidence>
<dbReference type="FunFam" id="3.10.120.10:FF:000007">
    <property type="entry name" value="Sulfite oxidase, mitochondrial"/>
    <property type="match status" value="1"/>
</dbReference>
<evidence type="ECO:0000256" key="4">
    <source>
        <dbReference type="RuleBase" id="RU362121"/>
    </source>
</evidence>
<dbReference type="InterPro" id="IPR001199">
    <property type="entry name" value="Cyt_B5-like_heme/steroid-bd"/>
</dbReference>
<accession>A0A0B2UNA9</accession>
<gene>
    <name evidence="6" type="ORF">M896_011040</name>
</gene>
<dbReference type="PRINTS" id="PR00363">
    <property type="entry name" value="CYTOCHROMEB5"/>
</dbReference>
<comment type="similarity">
    <text evidence="4">Belongs to the cytochrome b5 family.</text>
</comment>
<dbReference type="GO" id="GO:0005737">
    <property type="term" value="C:cytoplasm"/>
    <property type="evidence" value="ECO:0007669"/>
    <property type="project" value="TreeGrafter"/>
</dbReference>
<keyword evidence="3 4" id="KW-0408">Iron</keyword>
<dbReference type="Proteomes" id="UP000031056">
    <property type="component" value="Unassembled WGS sequence"/>
</dbReference>
<dbReference type="PROSITE" id="PS00191">
    <property type="entry name" value="CYTOCHROME_B5_1"/>
    <property type="match status" value="1"/>
</dbReference>
<dbReference type="FunCoup" id="A0A0B2UNA9">
    <property type="interactions" value="13"/>
</dbReference>
<keyword evidence="1 4" id="KW-0349">Heme</keyword>
<dbReference type="GO" id="GO:0004128">
    <property type="term" value="F:cytochrome-b5 reductase activity, acting on NAD(P)H"/>
    <property type="evidence" value="ECO:0007669"/>
    <property type="project" value="TreeGrafter"/>
</dbReference>
<dbReference type="SMART" id="SM01117">
    <property type="entry name" value="Cyt-b5"/>
    <property type="match status" value="1"/>
</dbReference>
<reference evidence="6 7" key="1">
    <citation type="journal article" date="2014" name="MBio">
        <title>The Ordospora colligata genome; evolution of extreme reduction in microsporidia and host-to-parasite horizontal gene transfer.</title>
        <authorList>
            <person name="Pombert J.-F."/>
            <person name="Haag K.L."/>
            <person name="Beidas S."/>
            <person name="Ebert D."/>
            <person name="Keeling P.J."/>
        </authorList>
    </citation>
    <scope>NUCLEOTIDE SEQUENCE [LARGE SCALE GENOMIC DNA]</scope>
    <source>
        <strain evidence="6 7">OC4</strain>
    </source>
</reference>
<proteinExistence type="inferred from homology"/>
<evidence type="ECO:0000256" key="2">
    <source>
        <dbReference type="ARBA" id="ARBA00022723"/>
    </source>
</evidence>
<keyword evidence="2 4" id="KW-0479">Metal-binding</keyword>
<evidence type="ECO:0000313" key="7">
    <source>
        <dbReference type="Proteomes" id="UP000031056"/>
    </source>
</evidence>
<feature type="domain" description="Cytochrome b5 heme-binding" evidence="5">
    <location>
        <begin position="16"/>
        <end position="92"/>
    </location>
</feature>